<feature type="non-terminal residue" evidence="1">
    <location>
        <position position="1"/>
    </location>
</feature>
<keyword evidence="2" id="KW-1185">Reference proteome</keyword>
<protein>
    <recommendedName>
        <fullName evidence="3">ParA family protein</fullName>
    </recommendedName>
</protein>
<organism evidence="1 2">
    <name type="scientific">Leptotrichia wadei</name>
    <dbReference type="NCBI Taxonomy" id="157687"/>
    <lineage>
        <taxon>Bacteria</taxon>
        <taxon>Fusobacteriati</taxon>
        <taxon>Fusobacteriota</taxon>
        <taxon>Fusobacteriia</taxon>
        <taxon>Fusobacteriales</taxon>
        <taxon>Leptotrichiaceae</taxon>
        <taxon>Leptotrichia</taxon>
    </lineage>
</organism>
<comment type="caution">
    <text evidence="1">The sequence shown here is derived from an EMBL/GenBank/DDBJ whole genome shotgun (WGS) entry which is preliminary data.</text>
</comment>
<sequence>TVRGILNATDYIVAPSKCSLIDTNGINDLIKIYFIGKRNNPKLELKKVFFVQIEERTKVFADALKEFTEFFNSNDLGLNSNILSKNYVRKDSNINNAMLENLDIINYKKSSPSSTDYKNIANELIKELK</sequence>
<accession>A0A134A091</accession>
<dbReference type="AlphaFoldDB" id="A0A134A091"/>
<evidence type="ECO:0000313" key="1">
    <source>
        <dbReference type="EMBL" id="KXB61089.1"/>
    </source>
</evidence>
<evidence type="ECO:0008006" key="3">
    <source>
        <dbReference type="Google" id="ProtNLM"/>
    </source>
</evidence>
<dbReference type="PATRIC" id="fig|157687.3.peg.1856"/>
<dbReference type="RefSeq" id="WP_197416590.1">
    <property type="nucleotide sequence ID" value="NZ_KQ960106.1"/>
</dbReference>
<dbReference type="InterPro" id="IPR027417">
    <property type="entry name" value="P-loop_NTPase"/>
</dbReference>
<dbReference type="Proteomes" id="UP000070483">
    <property type="component" value="Unassembled WGS sequence"/>
</dbReference>
<dbReference type="Gene3D" id="3.40.50.300">
    <property type="entry name" value="P-loop containing nucleotide triphosphate hydrolases"/>
    <property type="match status" value="1"/>
</dbReference>
<dbReference type="SUPFAM" id="SSF52540">
    <property type="entry name" value="P-loop containing nucleoside triphosphate hydrolases"/>
    <property type="match status" value="1"/>
</dbReference>
<evidence type="ECO:0000313" key="2">
    <source>
        <dbReference type="Proteomes" id="UP000070483"/>
    </source>
</evidence>
<name>A0A134A091_9FUSO</name>
<proteinExistence type="predicted"/>
<reference evidence="2" key="1">
    <citation type="submission" date="2016-01" db="EMBL/GenBank/DDBJ databases">
        <authorList>
            <person name="Mitreva M."/>
            <person name="Pepin K.H."/>
            <person name="Mihindukulasuriya K.A."/>
            <person name="Fulton R."/>
            <person name="Fronick C."/>
            <person name="O'Laughlin M."/>
            <person name="Miner T."/>
            <person name="Herter B."/>
            <person name="Rosa B.A."/>
            <person name="Cordes M."/>
            <person name="Tomlinson C."/>
            <person name="Wollam A."/>
            <person name="Palsikar V.B."/>
            <person name="Mardis E.R."/>
            <person name="Wilson R.K."/>
        </authorList>
    </citation>
    <scope>NUCLEOTIDE SEQUENCE [LARGE SCALE GENOMIC DNA]</scope>
    <source>
        <strain evidence="2">KA00185</strain>
    </source>
</reference>
<gene>
    <name evidence="1" type="ORF">HMPREF3180_01859</name>
</gene>
<dbReference type="STRING" id="157687.HMPREF3180_01859"/>
<dbReference type="EMBL" id="LSDD01000142">
    <property type="protein sequence ID" value="KXB61089.1"/>
    <property type="molecule type" value="Genomic_DNA"/>
</dbReference>